<dbReference type="SUPFAM" id="SSF52540">
    <property type="entry name" value="P-loop containing nucleoside triphosphate hydrolases"/>
    <property type="match status" value="1"/>
</dbReference>
<gene>
    <name evidence="3" type="ORF">T478_1178</name>
</gene>
<feature type="domain" description="AAA+ ATPase" evidence="2">
    <location>
        <begin position="35"/>
        <end position="174"/>
    </location>
</feature>
<dbReference type="Pfam" id="PF00004">
    <property type="entry name" value="AAA"/>
    <property type="match status" value="1"/>
</dbReference>
<dbReference type="Proteomes" id="UP000030944">
    <property type="component" value="Chromosome"/>
</dbReference>
<dbReference type="InterPro" id="IPR003593">
    <property type="entry name" value="AAA+_ATPase"/>
</dbReference>
<reference evidence="3 4" key="1">
    <citation type="journal article" date="2015" name="Proc. Natl. Acad. Sci. U.S.A.">
        <title>Genomic and proteomic characterization of "Candidatus Nitrosopelagicus brevis": An ammonia-oxidizing archaeon from the open ocean.</title>
        <authorList>
            <person name="Santoro A.E."/>
            <person name="Dupont C.L."/>
            <person name="Richter R.A."/>
            <person name="Craig M.T."/>
            <person name="Carini P."/>
            <person name="McIlvin M.R."/>
            <person name="Yang Y."/>
            <person name="Orsi W.D."/>
            <person name="Moran D.M."/>
            <person name="Saito M.A."/>
        </authorList>
    </citation>
    <scope>NUCLEOTIDE SEQUENCE [LARGE SCALE GENOMIC DNA]</scope>
    <source>
        <strain evidence="4">V2</strain>
    </source>
</reference>
<dbReference type="Gene3D" id="3.40.50.300">
    <property type="entry name" value="P-loop containing nucleotide triphosphate hydrolases"/>
    <property type="match status" value="1"/>
</dbReference>
<dbReference type="InterPro" id="IPR003959">
    <property type="entry name" value="ATPase_AAA_core"/>
</dbReference>
<dbReference type="PANTHER" id="PTHR23389">
    <property type="entry name" value="CHROMOSOME TRANSMISSION FIDELITY FACTOR 18"/>
    <property type="match status" value="1"/>
</dbReference>
<evidence type="ECO:0000313" key="4">
    <source>
        <dbReference type="Proteomes" id="UP000030944"/>
    </source>
</evidence>
<dbReference type="PANTHER" id="PTHR23389:SF6">
    <property type="entry name" value="REPLICATION FACTOR C SUBUNIT 1"/>
    <property type="match status" value="1"/>
</dbReference>
<dbReference type="GO" id="GO:0016887">
    <property type="term" value="F:ATP hydrolysis activity"/>
    <property type="evidence" value="ECO:0007669"/>
    <property type="project" value="InterPro"/>
</dbReference>
<dbReference type="Gene3D" id="1.10.8.60">
    <property type="match status" value="1"/>
</dbReference>
<dbReference type="GO" id="GO:0005524">
    <property type="term" value="F:ATP binding"/>
    <property type="evidence" value="ECO:0007669"/>
    <property type="project" value="InterPro"/>
</dbReference>
<dbReference type="EMBL" id="CP007026">
    <property type="protein sequence ID" value="AJA93039.1"/>
    <property type="molecule type" value="Genomic_DNA"/>
</dbReference>
<dbReference type="InterPro" id="IPR027417">
    <property type="entry name" value="P-loop_NTPase"/>
</dbReference>
<evidence type="ECO:0000313" key="3">
    <source>
        <dbReference type="EMBL" id="AJA93039.1"/>
    </source>
</evidence>
<accession>A0A0A7V1V6</accession>
<dbReference type="HOGENOM" id="CLU_027255_1_1_2"/>
<dbReference type="AlphaFoldDB" id="A0A0A7V1V6"/>
<dbReference type="SMART" id="SM00382">
    <property type="entry name" value="AAA"/>
    <property type="match status" value="1"/>
</dbReference>
<dbReference type="CDD" id="cd00009">
    <property type="entry name" value="AAA"/>
    <property type="match status" value="1"/>
</dbReference>
<organism evidence="3 4">
    <name type="scientific">Candidatus Nitrosopelagicus brevis</name>
    <dbReference type="NCBI Taxonomy" id="1410606"/>
    <lineage>
        <taxon>Archaea</taxon>
        <taxon>Nitrososphaerota</taxon>
    </lineage>
</organism>
<name>A0A0A7V1V6_9ARCH</name>
<protein>
    <submittedName>
        <fullName evidence="3">ATPase, AAA family</fullName>
    </submittedName>
</protein>
<keyword evidence="1" id="KW-0235">DNA replication</keyword>
<dbReference type="GO" id="GO:0006260">
    <property type="term" value="P:DNA replication"/>
    <property type="evidence" value="ECO:0007669"/>
    <property type="project" value="UniProtKB-KW"/>
</dbReference>
<proteinExistence type="predicted"/>
<dbReference type="KEGG" id="nbv:T478_1178"/>
<evidence type="ECO:0000259" key="2">
    <source>
        <dbReference type="SMART" id="SM00382"/>
    </source>
</evidence>
<evidence type="ECO:0000256" key="1">
    <source>
        <dbReference type="ARBA" id="ARBA00022705"/>
    </source>
</evidence>
<sequence>MMWSEKYRPQNIFDMVGNEDVRKQFVEWFGKWKKGTKPLLLVGPPGIGKTTLCFLAGKQFGYDMISLNASDVRNKKNIQEILTPVLGNQTVLGEPMIFIDEVDGIHGRSDYGGVEALINILKEPTVPIVLAGNYDSTDKMKKIKKVVKTLQLSPLSPRFLKLYLNMILEKENAKINPGRLIKLITDSKGDIRSMINSAQALVTGFEPNTEKSFESLNIEDGLNAFFKSQSLEEARIVLFSLRIDPREKINAFYSSIITSNLSSEKMSKALEIISEADMLYGKIMKTQNWRLLRYLDSILLSLYEKDSSARYTQYNLSWPLLNRLRWDGAKIKAIATTLSKKLHISNSTFATFFFPVILTLKENNSIELEFEDTYEELLEKEIELLK</sequence>
<dbReference type="STRING" id="1410606.T478_1178"/>